<feature type="chain" id="PRO_5022216642" description="Secreted protein" evidence="1">
    <location>
        <begin position="36"/>
        <end position="129"/>
    </location>
</feature>
<dbReference type="AlphaFoldDB" id="A0A544VT92"/>
<protein>
    <recommendedName>
        <fullName evidence="4">Secreted protein</fullName>
    </recommendedName>
</protein>
<sequence length="129" mass="13534">MPLINASAIARARRVAALAAACAVGPLLLCGIARADPGAPAPDPQAMCEAPDFGGVFVAGPTSPDGTTHTQCQYIVEGHFYYDNYDNGTYAGTLVYRDGARVPTERPVMPEMLQVPGGRSPLIPFPGQF</sequence>
<dbReference type="Proteomes" id="UP000315759">
    <property type="component" value="Unassembled WGS sequence"/>
</dbReference>
<proteinExistence type="predicted"/>
<dbReference type="RefSeq" id="WP_142555248.1">
    <property type="nucleotide sequence ID" value="NZ_VIFX01000049.1"/>
</dbReference>
<keyword evidence="3" id="KW-1185">Reference proteome</keyword>
<accession>A0A544VT92</accession>
<gene>
    <name evidence="2" type="ORF">D8S82_28105</name>
</gene>
<keyword evidence="1" id="KW-0732">Signal</keyword>
<feature type="signal peptide" evidence="1">
    <location>
        <begin position="1"/>
        <end position="35"/>
    </location>
</feature>
<dbReference type="EMBL" id="VIFX01000049">
    <property type="protein sequence ID" value="TQR83204.1"/>
    <property type="molecule type" value="Genomic_DNA"/>
</dbReference>
<reference evidence="2 3" key="1">
    <citation type="submission" date="2018-10" db="EMBL/GenBank/DDBJ databases">
        <title>Draft genome of Mycobacterium hodleri strain B.</title>
        <authorList>
            <person name="Amande T.J."/>
            <person name="Mcgenity T.J."/>
        </authorList>
    </citation>
    <scope>NUCLEOTIDE SEQUENCE [LARGE SCALE GENOMIC DNA]</scope>
    <source>
        <strain evidence="2 3">B</strain>
    </source>
</reference>
<name>A0A544VT92_9MYCO</name>
<evidence type="ECO:0000313" key="2">
    <source>
        <dbReference type="EMBL" id="TQR83204.1"/>
    </source>
</evidence>
<comment type="caution">
    <text evidence="2">The sequence shown here is derived from an EMBL/GenBank/DDBJ whole genome shotgun (WGS) entry which is preliminary data.</text>
</comment>
<organism evidence="2 3">
    <name type="scientific">Mycolicibacterium hodleri</name>
    <dbReference type="NCBI Taxonomy" id="49897"/>
    <lineage>
        <taxon>Bacteria</taxon>
        <taxon>Bacillati</taxon>
        <taxon>Actinomycetota</taxon>
        <taxon>Actinomycetes</taxon>
        <taxon>Mycobacteriales</taxon>
        <taxon>Mycobacteriaceae</taxon>
        <taxon>Mycolicibacterium</taxon>
    </lineage>
</organism>
<evidence type="ECO:0000256" key="1">
    <source>
        <dbReference type="SAM" id="SignalP"/>
    </source>
</evidence>
<evidence type="ECO:0008006" key="4">
    <source>
        <dbReference type="Google" id="ProtNLM"/>
    </source>
</evidence>
<evidence type="ECO:0000313" key="3">
    <source>
        <dbReference type="Proteomes" id="UP000315759"/>
    </source>
</evidence>